<dbReference type="SUPFAM" id="SSF53383">
    <property type="entry name" value="PLP-dependent transferases"/>
    <property type="match status" value="1"/>
</dbReference>
<evidence type="ECO:0000256" key="3">
    <source>
        <dbReference type="ARBA" id="ARBA00011738"/>
    </source>
</evidence>
<dbReference type="AlphaFoldDB" id="A0A0P9MXV4"/>
<gene>
    <name evidence="9" type="ORF">ALO50_101684</name>
</gene>
<keyword evidence="6" id="KW-0663">Pyridoxal phosphate</keyword>
<evidence type="ECO:0000313" key="9">
    <source>
        <dbReference type="EMBL" id="KPW97100.1"/>
    </source>
</evidence>
<dbReference type="InterPro" id="IPR004838">
    <property type="entry name" value="NHTrfase_class1_PyrdxlP-BS"/>
</dbReference>
<comment type="similarity">
    <text evidence="2 7">Belongs to the class-I pyridoxal-phosphate-dependent aminotransferase family.</text>
</comment>
<dbReference type="Gene3D" id="3.40.640.10">
    <property type="entry name" value="Type I PLP-dependent aspartate aminotransferase-like (Major domain)"/>
    <property type="match status" value="1"/>
</dbReference>
<dbReference type="InterPro" id="IPR000796">
    <property type="entry name" value="Asp_trans"/>
</dbReference>
<evidence type="ECO:0000256" key="2">
    <source>
        <dbReference type="ARBA" id="ARBA00007441"/>
    </source>
</evidence>
<accession>A0A0P9MXV4</accession>
<protein>
    <recommendedName>
        <fullName evidence="7">Aminotransferase</fullName>
        <ecNumber evidence="7">2.6.1.-</ecNumber>
    </recommendedName>
</protein>
<name>A0A0P9MXV4_PSESX</name>
<dbReference type="FunFam" id="3.90.1150.10:FF:000001">
    <property type="entry name" value="Aspartate aminotransferase"/>
    <property type="match status" value="1"/>
</dbReference>
<reference evidence="9 10" key="1">
    <citation type="submission" date="2015-09" db="EMBL/GenBank/DDBJ databases">
        <title>Genome announcement of multiple Pseudomonas syringae strains.</title>
        <authorList>
            <person name="Thakur S."/>
            <person name="Wang P.W."/>
            <person name="Gong Y."/>
            <person name="Weir B.S."/>
            <person name="Guttman D.S."/>
        </authorList>
    </citation>
    <scope>NUCLEOTIDE SEQUENCE [LARGE SCALE GENOMIC DNA]</scope>
    <source>
        <strain evidence="9 10">ICMP17524</strain>
    </source>
</reference>
<dbReference type="Gene3D" id="3.90.1150.10">
    <property type="entry name" value="Aspartate Aminotransferase, domain 1"/>
    <property type="match status" value="1"/>
</dbReference>
<evidence type="ECO:0000256" key="7">
    <source>
        <dbReference type="RuleBase" id="RU000481"/>
    </source>
</evidence>
<dbReference type="InterPro" id="IPR015421">
    <property type="entry name" value="PyrdxlP-dep_Trfase_major"/>
</dbReference>
<dbReference type="NCBIfam" id="NF006719">
    <property type="entry name" value="PRK09257.1"/>
    <property type="match status" value="1"/>
</dbReference>
<dbReference type="GO" id="GO:0004838">
    <property type="term" value="F:L-tyrosine-2-oxoglutarate transaminase activity"/>
    <property type="evidence" value="ECO:0007669"/>
    <property type="project" value="TreeGrafter"/>
</dbReference>
<dbReference type="EMBL" id="LJQA01000278">
    <property type="protein sequence ID" value="KPW97100.1"/>
    <property type="molecule type" value="Genomic_DNA"/>
</dbReference>
<comment type="caution">
    <text evidence="9">The sequence shown here is derived from an EMBL/GenBank/DDBJ whole genome shotgun (WGS) entry which is preliminary data.</text>
</comment>
<evidence type="ECO:0000313" key="10">
    <source>
        <dbReference type="Proteomes" id="UP000050356"/>
    </source>
</evidence>
<dbReference type="GO" id="GO:0033585">
    <property type="term" value="P:L-phenylalanine biosynthetic process from chorismate via phenylpyruvate"/>
    <property type="evidence" value="ECO:0007669"/>
    <property type="project" value="TreeGrafter"/>
</dbReference>
<dbReference type="InterPro" id="IPR015422">
    <property type="entry name" value="PyrdxlP-dep_Trfase_small"/>
</dbReference>
<evidence type="ECO:0000256" key="6">
    <source>
        <dbReference type="ARBA" id="ARBA00022898"/>
    </source>
</evidence>
<organism evidence="9 10">
    <name type="scientific">Pseudomonas syringae pv. cerasicola</name>
    <dbReference type="NCBI Taxonomy" id="264451"/>
    <lineage>
        <taxon>Bacteria</taxon>
        <taxon>Pseudomonadati</taxon>
        <taxon>Pseudomonadota</taxon>
        <taxon>Gammaproteobacteria</taxon>
        <taxon>Pseudomonadales</taxon>
        <taxon>Pseudomonadaceae</taxon>
        <taxon>Pseudomonas</taxon>
        <taxon>Pseudomonas syringae</taxon>
    </lineage>
</organism>
<dbReference type="CDD" id="cd00609">
    <property type="entry name" value="AAT_like"/>
    <property type="match status" value="1"/>
</dbReference>
<sequence length="409" mass="44656">MFLLPLGVVCMLAHVESYAGDPILSLMETFGKDSRVDKVNLSIGLYYDAQGRIPQLACVATAQQQLAEGEQAASVYLPMEGLAAYRQAVQTLLFGADHPLVQAGRVATIQTVGGSGALKVGADFLKYAFPDSQVWVSDPTWENHNALFGGAGFKVNSYPYFDAQTGGVRFEAMLDTVQRLPAQSILLLHPCCHNPTGADLTVEQWDRLIEVIKDRQLIAFLDIAYQGFGKGIDEDAYAIRAMANAGVTTLVSNSFSKIFSLYGERVGGLSVVCEDAASSANVFGQLKATVRRNYSSPPAHGAFLVSKVLNTPHLREQWLSEVEAMRVRIIDMRTRLVEVLAQKVSGRDFSFILRQSGMFSYTGLTPQQVDELKDVHGIYMLRSGRVCMAGLNEGNIDKVCNAIASLFTH</sequence>
<feature type="domain" description="Aminotransferase class I/classII large" evidence="8">
    <location>
        <begin position="37"/>
        <end position="403"/>
    </location>
</feature>
<evidence type="ECO:0000256" key="1">
    <source>
        <dbReference type="ARBA" id="ARBA00001933"/>
    </source>
</evidence>
<evidence type="ECO:0000259" key="8">
    <source>
        <dbReference type="Pfam" id="PF00155"/>
    </source>
</evidence>
<dbReference type="EC" id="2.6.1.-" evidence="7"/>
<dbReference type="GO" id="GO:0042802">
    <property type="term" value="F:identical protein binding"/>
    <property type="evidence" value="ECO:0007669"/>
    <property type="project" value="TreeGrafter"/>
</dbReference>
<comment type="subunit">
    <text evidence="3">Homodimer.</text>
</comment>
<dbReference type="FunFam" id="3.40.640.10:FF:000015">
    <property type="entry name" value="Aspartate aminotransferase"/>
    <property type="match status" value="1"/>
</dbReference>
<evidence type="ECO:0000256" key="5">
    <source>
        <dbReference type="ARBA" id="ARBA00022679"/>
    </source>
</evidence>
<evidence type="ECO:0000256" key="4">
    <source>
        <dbReference type="ARBA" id="ARBA00022576"/>
    </source>
</evidence>
<dbReference type="PATRIC" id="fig|264451.4.peg.3777"/>
<dbReference type="PRINTS" id="PR00799">
    <property type="entry name" value="TRANSAMINASE"/>
</dbReference>
<dbReference type="InterPro" id="IPR004839">
    <property type="entry name" value="Aminotransferase_I/II_large"/>
</dbReference>
<keyword evidence="5 7" id="KW-0808">Transferase</keyword>
<keyword evidence="4 7" id="KW-0032">Aminotransferase</keyword>
<dbReference type="InterPro" id="IPR015424">
    <property type="entry name" value="PyrdxlP-dep_Trfase"/>
</dbReference>
<proteinExistence type="inferred from homology"/>
<dbReference type="Pfam" id="PF00155">
    <property type="entry name" value="Aminotran_1_2"/>
    <property type="match status" value="1"/>
</dbReference>
<dbReference type="GO" id="GO:0005829">
    <property type="term" value="C:cytosol"/>
    <property type="evidence" value="ECO:0007669"/>
    <property type="project" value="TreeGrafter"/>
</dbReference>
<dbReference type="GO" id="GO:0030170">
    <property type="term" value="F:pyridoxal phosphate binding"/>
    <property type="evidence" value="ECO:0007669"/>
    <property type="project" value="InterPro"/>
</dbReference>
<comment type="cofactor">
    <cofactor evidence="1 7">
        <name>pyridoxal 5'-phosphate</name>
        <dbReference type="ChEBI" id="CHEBI:597326"/>
    </cofactor>
</comment>
<dbReference type="PANTHER" id="PTHR11879">
    <property type="entry name" value="ASPARTATE AMINOTRANSFERASE"/>
    <property type="match status" value="1"/>
</dbReference>
<dbReference type="Proteomes" id="UP000050356">
    <property type="component" value="Unassembled WGS sequence"/>
</dbReference>
<dbReference type="PROSITE" id="PS00105">
    <property type="entry name" value="AA_TRANSFER_CLASS_1"/>
    <property type="match status" value="1"/>
</dbReference>
<dbReference type="PANTHER" id="PTHR11879:SF37">
    <property type="entry name" value="AROMATIC-AMINO-ACID AMINOTRANSFERASE"/>
    <property type="match status" value="1"/>
</dbReference>